<dbReference type="EMBL" id="CP018866">
    <property type="protein sequence ID" value="AST92856.1"/>
    <property type="molecule type" value="Genomic_DNA"/>
</dbReference>
<evidence type="ECO:0000313" key="7">
    <source>
        <dbReference type="Proteomes" id="UP000215224"/>
    </source>
</evidence>
<reference evidence="6 7" key="1">
    <citation type="submission" date="2016-12" db="EMBL/GenBank/DDBJ databases">
        <title>The whole genome sequencing and assembly of Bacillus cohnii DSM 6307T strain.</title>
        <authorList>
            <person name="Lee Y.-J."/>
            <person name="Yi H."/>
            <person name="Bahn Y.-S."/>
            <person name="Kim J.F."/>
            <person name="Lee D.-W."/>
        </authorList>
    </citation>
    <scope>NUCLEOTIDE SEQUENCE [LARGE SCALE GENOMIC DNA]</scope>
    <source>
        <strain evidence="6 7">DSM 6307</strain>
    </source>
</reference>
<dbReference type="Pfam" id="PF01343">
    <property type="entry name" value="Peptidase_S49"/>
    <property type="match status" value="1"/>
</dbReference>
<dbReference type="Gene3D" id="3.90.226.10">
    <property type="entry name" value="2-enoyl-CoA Hydratase, Chain A, domain 1"/>
    <property type="match status" value="1"/>
</dbReference>
<dbReference type="AlphaFoldDB" id="A0A223KTT5"/>
<comment type="similarity">
    <text evidence="1">Belongs to the peptidase S49 family.</text>
</comment>
<keyword evidence="3" id="KW-0378">Hydrolase</keyword>
<dbReference type="SUPFAM" id="SSF52096">
    <property type="entry name" value="ClpP/crotonase"/>
    <property type="match status" value="1"/>
</dbReference>
<proteinExistence type="inferred from homology"/>
<dbReference type="GO" id="GO:0006508">
    <property type="term" value="P:proteolysis"/>
    <property type="evidence" value="ECO:0007669"/>
    <property type="project" value="UniProtKB-KW"/>
</dbReference>
<keyword evidence="7" id="KW-1185">Reference proteome</keyword>
<accession>A0A223KTT5</accession>
<evidence type="ECO:0000256" key="4">
    <source>
        <dbReference type="ARBA" id="ARBA00022825"/>
    </source>
</evidence>
<organism evidence="6 7">
    <name type="scientific">Sutcliffiella cohnii</name>
    <dbReference type="NCBI Taxonomy" id="33932"/>
    <lineage>
        <taxon>Bacteria</taxon>
        <taxon>Bacillati</taxon>
        <taxon>Bacillota</taxon>
        <taxon>Bacilli</taxon>
        <taxon>Bacillales</taxon>
        <taxon>Bacillaceae</taxon>
        <taxon>Sutcliffiella</taxon>
    </lineage>
</organism>
<evidence type="ECO:0000256" key="2">
    <source>
        <dbReference type="ARBA" id="ARBA00022670"/>
    </source>
</evidence>
<evidence type="ECO:0000259" key="5">
    <source>
        <dbReference type="Pfam" id="PF01343"/>
    </source>
</evidence>
<evidence type="ECO:0000313" key="6">
    <source>
        <dbReference type="EMBL" id="AST92856.1"/>
    </source>
</evidence>
<dbReference type="KEGG" id="bcoh:BC6307_16970"/>
<feature type="domain" description="Peptidase S49" evidence="5">
    <location>
        <begin position="131"/>
        <end position="279"/>
    </location>
</feature>
<keyword evidence="4" id="KW-0720">Serine protease</keyword>
<protein>
    <submittedName>
        <fullName evidence="6">Signal peptide peptidase SppA</fullName>
    </submittedName>
</protein>
<dbReference type="InterPro" id="IPR004635">
    <property type="entry name" value="Pept_S49_SppA"/>
</dbReference>
<keyword evidence="2" id="KW-0645">Protease</keyword>
<dbReference type="RefSeq" id="WP_066413115.1">
    <property type="nucleotide sequence ID" value="NZ_CP018866.1"/>
</dbReference>
<dbReference type="CDD" id="cd07023">
    <property type="entry name" value="S49_Sppa_N_C"/>
    <property type="match status" value="1"/>
</dbReference>
<name>A0A223KTT5_9BACI</name>
<evidence type="ECO:0000256" key="3">
    <source>
        <dbReference type="ARBA" id="ARBA00022801"/>
    </source>
</evidence>
<dbReference type="NCBIfam" id="TIGR00706">
    <property type="entry name" value="SppA_dom"/>
    <property type="match status" value="1"/>
</dbReference>
<sequence length="333" mass="37041">MSGKRWLALGIAGLLFFVSIITSMATSKSEGLSNALATDLFNTEEVFMEKVLENGNINRKVLVMELNGVIQDTGESLFMTSGYQHRKFLKMLDQAKEDDGVKGIILKVNTPGGGVYESAEIHRKLVEIKEETDKPIYISMGSMAASGGYYISAPADKIFATPETLTGSIGVIMQGINFGELAERYGVKFETIKSGEYKDILSQTRDMTESERSILQDMVDSMYSRFVDVIVDGRNMSEAEVRQVADGRIYDGVQAKDINLVDELGYYDDVLDALKDDYKLGNVQVVQYQENIGLGSLFLMKTSSLFQQNAEMQLLSTLFSQPNAPRLMYLYAE</sequence>
<dbReference type="InterPro" id="IPR029045">
    <property type="entry name" value="ClpP/crotonase-like_dom_sf"/>
</dbReference>
<dbReference type="PANTHER" id="PTHR42987">
    <property type="entry name" value="PEPTIDASE S49"/>
    <property type="match status" value="1"/>
</dbReference>
<dbReference type="STRING" id="1314751.GCA_001591425_01077"/>
<dbReference type="GO" id="GO:0008236">
    <property type="term" value="F:serine-type peptidase activity"/>
    <property type="evidence" value="ECO:0007669"/>
    <property type="project" value="UniProtKB-KW"/>
</dbReference>
<dbReference type="Proteomes" id="UP000215224">
    <property type="component" value="Chromosome"/>
</dbReference>
<gene>
    <name evidence="6" type="ORF">BC6307_16970</name>
</gene>
<evidence type="ECO:0000256" key="1">
    <source>
        <dbReference type="ARBA" id="ARBA00008683"/>
    </source>
</evidence>
<dbReference type="InterPro" id="IPR002142">
    <property type="entry name" value="Peptidase_S49"/>
</dbReference>
<dbReference type="PANTHER" id="PTHR42987:SF7">
    <property type="entry name" value="SIGNAL PEPTIDE PEPTIDASE SPPA-RELATED"/>
    <property type="match status" value="1"/>
</dbReference>
<dbReference type="InterPro" id="IPR047272">
    <property type="entry name" value="S49_SppA_C"/>
</dbReference>